<comment type="caution">
    <text evidence="1">The sequence shown here is derived from an EMBL/GenBank/DDBJ whole genome shotgun (WGS) entry which is preliminary data.</text>
</comment>
<dbReference type="EMBL" id="BAABGU010000005">
    <property type="protein sequence ID" value="GAA4565227.1"/>
    <property type="molecule type" value="Genomic_DNA"/>
</dbReference>
<gene>
    <name evidence="1" type="ORF">GCM10023176_12810</name>
</gene>
<accession>A0ABP8SAG8</accession>
<keyword evidence="2" id="KW-1185">Reference proteome</keyword>
<reference evidence="2" key="1">
    <citation type="journal article" date="2019" name="Int. J. Syst. Evol. Microbiol.">
        <title>The Global Catalogue of Microorganisms (GCM) 10K type strain sequencing project: providing services to taxonomists for standard genome sequencing and annotation.</title>
        <authorList>
            <consortium name="The Broad Institute Genomics Platform"/>
            <consortium name="The Broad Institute Genome Sequencing Center for Infectious Disease"/>
            <person name="Wu L."/>
            <person name="Ma J."/>
        </authorList>
    </citation>
    <scope>NUCLEOTIDE SEQUENCE [LARGE SCALE GENOMIC DNA]</scope>
    <source>
        <strain evidence="2">JCM 3175</strain>
    </source>
</reference>
<evidence type="ECO:0000313" key="1">
    <source>
        <dbReference type="EMBL" id="GAA4565227.1"/>
    </source>
</evidence>
<organism evidence="1 2">
    <name type="scientific">Micromonospora coerulea</name>
    <dbReference type="NCBI Taxonomy" id="47856"/>
    <lineage>
        <taxon>Bacteria</taxon>
        <taxon>Bacillati</taxon>
        <taxon>Actinomycetota</taxon>
        <taxon>Actinomycetes</taxon>
        <taxon>Micromonosporales</taxon>
        <taxon>Micromonosporaceae</taxon>
        <taxon>Micromonospora</taxon>
    </lineage>
</organism>
<dbReference type="Proteomes" id="UP001500307">
    <property type="component" value="Unassembled WGS sequence"/>
</dbReference>
<protein>
    <recommendedName>
        <fullName evidence="3">Nuclear transport factor 2 family protein</fullName>
    </recommendedName>
</protein>
<dbReference type="RefSeq" id="WP_346117050.1">
    <property type="nucleotide sequence ID" value="NZ_BAABGU010000005.1"/>
</dbReference>
<sequence>MLSLVAVLCSGIVAVPVSWAVLRQAEAERGEATPEAAVNVYVLRMSSGEELGPSRVLVDERHEELLRQWRRYRGEMERANIPSKLETVGPIDVEDLGDDRAKVTAHVHAIWWGGQMSLSGAAHPWRFQTRQDAGGWRVWAAELPPWCGVHVRVEACG</sequence>
<evidence type="ECO:0008006" key="3">
    <source>
        <dbReference type="Google" id="ProtNLM"/>
    </source>
</evidence>
<evidence type="ECO:0000313" key="2">
    <source>
        <dbReference type="Proteomes" id="UP001500307"/>
    </source>
</evidence>
<proteinExistence type="predicted"/>
<name>A0ABP8SAG8_9ACTN</name>